<dbReference type="AlphaFoldDB" id="A0A813UZX3"/>
<dbReference type="OrthoDB" id="5825849at2759"/>
<keyword evidence="2" id="KW-1185">Reference proteome</keyword>
<name>A0A813UZX3_9BILA</name>
<organism evidence="1 2">
    <name type="scientific">Brachionus calyciflorus</name>
    <dbReference type="NCBI Taxonomy" id="104777"/>
    <lineage>
        <taxon>Eukaryota</taxon>
        <taxon>Metazoa</taxon>
        <taxon>Spiralia</taxon>
        <taxon>Gnathifera</taxon>
        <taxon>Rotifera</taxon>
        <taxon>Eurotatoria</taxon>
        <taxon>Monogononta</taxon>
        <taxon>Pseudotrocha</taxon>
        <taxon>Ploima</taxon>
        <taxon>Brachionidae</taxon>
        <taxon>Brachionus</taxon>
    </lineage>
</organism>
<sequence length="131" mass="14989">MKYIKSPYAQYLKKIKTSNPTGTSIRDPCASEVINHKQFKLVLPMVLKDKISGKGSSLKPDYPSPCGSEIKQFTECYNQYMNDVKVADEQAKKGIFKVEENQSKFPIKFMQKVLKEYKTPRKVDNGPDLPH</sequence>
<dbReference type="EMBL" id="CAJNOC010001116">
    <property type="protein sequence ID" value="CAF0836267.1"/>
    <property type="molecule type" value="Genomic_DNA"/>
</dbReference>
<evidence type="ECO:0000313" key="2">
    <source>
        <dbReference type="Proteomes" id="UP000663879"/>
    </source>
</evidence>
<comment type="caution">
    <text evidence="1">The sequence shown here is derived from an EMBL/GenBank/DDBJ whole genome shotgun (WGS) entry which is preliminary data.</text>
</comment>
<protein>
    <submittedName>
        <fullName evidence="1">Uncharacterized protein</fullName>
    </submittedName>
</protein>
<reference evidence="1" key="1">
    <citation type="submission" date="2021-02" db="EMBL/GenBank/DDBJ databases">
        <authorList>
            <person name="Nowell W R."/>
        </authorList>
    </citation>
    <scope>NUCLEOTIDE SEQUENCE</scope>
    <source>
        <strain evidence="1">Ploen Becks lab</strain>
    </source>
</reference>
<gene>
    <name evidence="1" type="ORF">OXX778_LOCUS8223</name>
</gene>
<evidence type="ECO:0000313" key="1">
    <source>
        <dbReference type="EMBL" id="CAF0836267.1"/>
    </source>
</evidence>
<accession>A0A813UZX3</accession>
<dbReference type="Proteomes" id="UP000663879">
    <property type="component" value="Unassembled WGS sequence"/>
</dbReference>
<proteinExistence type="predicted"/>